<dbReference type="InterPro" id="IPR023198">
    <property type="entry name" value="PGP-like_dom2"/>
</dbReference>
<dbReference type="InterPro" id="IPR006439">
    <property type="entry name" value="HAD-SF_hydro_IA"/>
</dbReference>
<dbReference type="SUPFAM" id="SSF56784">
    <property type="entry name" value="HAD-like"/>
    <property type="match status" value="1"/>
</dbReference>
<evidence type="ECO:0000256" key="3">
    <source>
        <dbReference type="ARBA" id="ARBA00022723"/>
    </source>
</evidence>
<evidence type="ECO:0000256" key="5">
    <source>
        <dbReference type="ARBA" id="ARBA00023277"/>
    </source>
</evidence>
<evidence type="ECO:0000313" key="6">
    <source>
        <dbReference type="EMBL" id="ERG61861.1"/>
    </source>
</evidence>
<dbReference type="PANTHER" id="PTHR46193:SF18">
    <property type="entry name" value="HEXITOL PHOSPHATASE B"/>
    <property type="match status" value="1"/>
</dbReference>
<dbReference type="EMBL" id="AHCF02000009">
    <property type="protein sequence ID" value="ERG61861.1"/>
    <property type="molecule type" value="Genomic_DNA"/>
</dbReference>
<dbReference type="Proteomes" id="UP000016534">
    <property type="component" value="Unassembled WGS sequence"/>
</dbReference>
<dbReference type="InterPro" id="IPR023214">
    <property type="entry name" value="HAD_sf"/>
</dbReference>
<dbReference type="Gene3D" id="1.10.150.240">
    <property type="entry name" value="Putative phosphatase, domain 2"/>
    <property type="match status" value="1"/>
</dbReference>
<comment type="cofactor">
    <cofactor evidence="1">
        <name>Mg(2+)</name>
        <dbReference type="ChEBI" id="CHEBI:18420"/>
    </cofactor>
</comment>
<protein>
    <submittedName>
        <fullName evidence="6">Enzymatic protein</fullName>
    </submittedName>
</protein>
<evidence type="ECO:0000313" key="7">
    <source>
        <dbReference type="Proteomes" id="UP000016534"/>
    </source>
</evidence>
<reference evidence="6" key="2">
    <citation type="submission" date="2013-04" db="EMBL/GenBank/DDBJ databases">
        <title>Genome sequence of Pseudoalteromonas undina.</title>
        <authorList>
            <person name="Xie B.-B."/>
            <person name="Rong J.-C."/>
            <person name="Qin Q.-L."/>
            <person name="Shu Y.-L."/>
            <person name="Zhang Y.-Z."/>
        </authorList>
    </citation>
    <scope>NUCLEOTIDE SEQUENCE</scope>
    <source>
        <strain evidence="6">NCIMB 2128</strain>
    </source>
</reference>
<name>A0ABN0NK20_9GAMM</name>
<dbReference type="NCBIfam" id="TIGR01509">
    <property type="entry name" value="HAD-SF-IA-v3"/>
    <property type="match status" value="1"/>
</dbReference>
<dbReference type="InterPro" id="IPR041492">
    <property type="entry name" value="HAD_2"/>
</dbReference>
<evidence type="ECO:0000256" key="4">
    <source>
        <dbReference type="ARBA" id="ARBA00022842"/>
    </source>
</evidence>
<dbReference type="Pfam" id="PF13419">
    <property type="entry name" value="HAD_2"/>
    <property type="match status" value="1"/>
</dbReference>
<comment type="similarity">
    <text evidence="2">Belongs to the HAD-like hydrolase superfamily. CbbY/CbbZ/Gph/YieH family.</text>
</comment>
<dbReference type="InterPro" id="IPR036412">
    <property type="entry name" value="HAD-like_sf"/>
</dbReference>
<dbReference type="SFLD" id="SFLDG01135">
    <property type="entry name" value="C1.5.6:_HAD__Beta-PGM__Phospha"/>
    <property type="match status" value="1"/>
</dbReference>
<comment type="caution">
    <text evidence="6">The sequence shown here is derived from an EMBL/GenBank/DDBJ whole genome shotgun (WGS) entry which is preliminary data.</text>
</comment>
<dbReference type="SFLD" id="SFLDG01129">
    <property type="entry name" value="C1.5:_HAD__Beta-PGM__Phosphata"/>
    <property type="match status" value="1"/>
</dbReference>
<evidence type="ECO:0000256" key="1">
    <source>
        <dbReference type="ARBA" id="ARBA00001946"/>
    </source>
</evidence>
<keyword evidence="5" id="KW-0119">Carbohydrate metabolism</keyword>
<dbReference type="SFLD" id="SFLDS00003">
    <property type="entry name" value="Haloacid_Dehalogenase"/>
    <property type="match status" value="1"/>
</dbReference>
<dbReference type="InterPro" id="IPR051600">
    <property type="entry name" value="Beta-PGM-like"/>
</dbReference>
<keyword evidence="4" id="KW-0460">Magnesium</keyword>
<keyword evidence="3" id="KW-0479">Metal-binding</keyword>
<dbReference type="Gene3D" id="3.40.50.1000">
    <property type="entry name" value="HAD superfamily/HAD-like"/>
    <property type="match status" value="1"/>
</dbReference>
<sequence length="218" mass="24371">MSIEAVLFDMDGTLVDSESVHYNCWSQLLAPFGVCYKEDDFCRRFSGRPTIDTAKEIKQAHNLSVNSRYLADEKYRLFSEYVKTNLPPLMPYAENVLLAVKEQGLKMALVTGSARHEAEPILKGLGFYNLFDTVVTKDDVINPKPAGDPYLLALKNMQVAAQNAIAVEDTFTGVTAANNAALAVIAIANKHTQEHDLSKATQQMQSLEEFWHWLQSQL</sequence>
<reference evidence="6" key="1">
    <citation type="journal article" date="2012" name="J. Bacteriol.">
        <title>Genome sequences of type strains of seven species of the marine bacterium Pseudoalteromonas.</title>
        <authorList>
            <person name="Xie B.B."/>
            <person name="Shu Y.L."/>
            <person name="Qin Q.L."/>
            <person name="Rong J.C."/>
            <person name="Zhang X.Y."/>
            <person name="Chen X.L."/>
            <person name="Shi M."/>
            <person name="He H.L."/>
            <person name="Zhou B.C."/>
            <person name="Zhang Y.Z."/>
        </authorList>
    </citation>
    <scope>NUCLEOTIDE SEQUENCE [LARGE SCALE GENOMIC DNA]</scope>
    <source>
        <strain evidence="6">NCIMB 2128</strain>
    </source>
</reference>
<dbReference type="PANTHER" id="PTHR46193">
    <property type="entry name" value="6-PHOSPHOGLUCONATE PHOSPHATASE"/>
    <property type="match status" value="1"/>
</dbReference>
<gene>
    <name evidence="6" type="ORF">PUND_05164</name>
</gene>
<dbReference type="CDD" id="cd07505">
    <property type="entry name" value="HAD_BPGM-like"/>
    <property type="match status" value="1"/>
</dbReference>
<accession>A0ABN0NK20</accession>
<proteinExistence type="inferred from homology"/>
<organism evidence="6 7">
    <name type="scientific">Pseudoalteromonas undina</name>
    <dbReference type="NCBI Taxonomy" id="43660"/>
    <lineage>
        <taxon>Bacteria</taxon>
        <taxon>Pseudomonadati</taxon>
        <taxon>Pseudomonadota</taxon>
        <taxon>Gammaproteobacteria</taxon>
        <taxon>Alteromonadales</taxon>
        <taxon>Pseudoalteromonadaceae</taxon>
        <taxon>Pseudoalteromonas</taxon>
    </lineage>
</organism>
<evidence type="ECO:0000256" key="2">
    <source>
        <dbReference type="ARBA" id="ARBA00006171"/>
    </source>
</evidence>
<keyword evidence="7" id="KW-1185">Reference proteome</keyword>